<evidence type="ECO:0000313" key="2">
    <source>
        <dbReference type="EMBL" id="TFH92366.1"/>
    </source>
</evidence>
<organism evidence="2 3">
    <name type="scientific">Vibrio ouci</name>
    <dbReference type="NCBI Taxonomy" id="2499078"/>
    <lineage>
        <taxon>Bacteria</taxon>
        <taxon>Pseudomonadati</taxon>
        <taxon>Pseudomonadota</taxon>
        <taxon>Gammaproteobacteria</taxon>
        <taxon>Vibrionales</taxon>
        <taxon>Vibrionaceae</taxon>
        <taxon>Vibrio</taxon>
    </lineage>
</organism>
<accession>A0A4Y8WI90</accession>
<dbReference type="GO" id="GO:0016787">
    <property type="term" value="F:hydrolase activity"/>
    <property type="evidence" value="ECO:0007669"/>
    <property type="project" value="UniProtKB-KW"/>
</dbReference>
<gene>
    <name evidence="2" type="ORF">ELS82_06790</name>
</gene>
<comment type="caution">
    <text evidence="2">The sequence shown here is derived from an EMBL/GenBank/DDBJ whole genome shotgun (WGS) entry which is preliminary data.</text>
</comment>
<dbReference type="InterPro" id="IPR050228">
    <property type="entry name" value="Carboxylesterase_BioH"/>
</dbReference>
<dbReference type="PANTHER" id="PTHR43194:SF2">
    <property type="entry name" value="PEROXISOMAL MEMBRANE PROTEIN LPX1"/>
    <property type="match status" value="1"/>
</dbReference>
<name>A0A4Y8WI90_9VIBR</name>
<evidence type="ECO:0000313" key="3">
    <source>
        <dbReference type="Proteomes" id="UP000297753"/>
    </source>
</evidence>
<dbReference type="AlphaFoldDB" id="A0A4Y8WI90"/>
<dbReference type="PANTHER" id="PTHR43194">
    <property type="entry name" value="HYDROLASE ALPHA/BETA FOLD FAMILY"/>
    <property type="match status" value="1"/>
</dbReference>
<feature type="domain" description="AB hydrolase-1" evidence="1">
    <location>
        <begin position="48"/>
        <end position="258"/>
    </location>
</feature>
<dbReference type="Gene3D" id="3.40.50.1820">
    <property type="entry name" value="alpha/beta hydrolase"/>
    <property type="match status" value="1"/>
</dbReference>
<evidence type="ECO:0000259" key="1">
    <source>
        <dbReference type="Pfam" id="PF12697"/>
    </source>
</evidence>
<keyword evidence="3" id="KW-1185">Reference proteome</keyword>
<dbReference type="EMBL" id="SATR01000007">
    <property type="protein sequence ID" value="TFH92366.1"/>
    <property type="molecule type" value="Genomic_DNA"/>
</dbReference>
<dbReference type="Proteomes" id="UP000297753">
    <property type="component" value="Unassembled WGS sequence"/>
</dbReference>
<proteinExistence type="predicted"/>
<dbReference type="SUPFAM" id="SSF53474">
    <property type="entry name" value="alpha/beta-Hydrolases"/>
    <property type="match status" value="1"/>
</dbReference>
<dbReference type="InterPro" id="IPR029058">
    <property type="entry name" value="AB_hydrolase_fold"/>
</dbReference>
<protein>
    <submittedName>
        <fullName evidence="2">Alpha/beta hydrolase</fullName>
    </submittedName>
</protein>
<keyword evidence="2" id="KW-0378">Hydrolase</keyword>
<dbReference type="InterPro" id="IPR000073">
    <property type="entry name" value="AB_hydrolase_1"/>
</dbReference>
<dbReference type="Pfam" id="PF12697">
    <property type="entry name" value="Abhydrolase_6"/>
    <property type="match status" value="1"/>
</dbReference>
<dbReference type="RefSeq" id="WP_134834815.1">
    <property type="nucleotide sequence ID" value="NZ_SATR01000007.1"/>
</dbReference>
<reference evidence="2 3" key="1">
    <citation type="submission" date="2019-01" db="EMBL/GenBank/DDBJ databases">
        <title>Vibrio BEI176 sp. nov, a marine bacterium isolated from China: eastern marignal seas.</title>
        <authorList>
            <person name="Li B."/>
        </authorList>
    </citation>
    <scope>NUCLEOTIDE SEQUENCE [LARGE SCALE GENOMIC DNA]</scope>
    <source>
        <strain evidence="2 3">BEI176</strain>
    </source>
</reference>
<sequence length="278" mass="30451">METIKTILNGNHYRYSFHHCEGSDQFAIFLLGALQDIESVHSFSTHFANKLNCITIEVPGTGHTENLESTVSIRSQAIMLRDFIEYLGVRNAHVIGFSYATAVAVELCDIWPHILSMSICGGVPGIPSSGRLATKKMIAAAMDNPSNFAKSFTESLTVNNSDIPRNKAIIKATVRNITNMSQERIDVFFENSVRLLVHTPSNIANISVPCTVCVGEFDPYVTKETAQAFASQLKNGRLVVIKNADHLVHLQYPDKVAAIMLAQANAAMALNETLLALT</sequence>
<dbReference type="OrthoDB" id="5852347at2"/>